<reference evidence="1 2" key="1">
    <citation type="journal article" date="2004" name="Nat. Biotechnol.">
        <title>The genome sequence of the anaerobic, sulfate-reducing bacterium Desulfovibrio vulgaris Hildenborough.</title>
        <authorList>
            <person name="Heidelberg J.F."/>
            <person name="Seshadri R."/>
            <person name="Haveman S.A."/>
            <person name="Hemme C.L."/>
            <person name="Paulsen I.T."/>
            <person name="Kolonay J.F."/>
            <person name="Eisen J.A."/>
            <person name="Ward N."/>
            <person name="Methe B."/>
            <person name="Brinkac L.M."/>
            <person name="Daugherty S.C."/>
            <person name="Deboy R.T."/>
            <person name="Dodson R.J."/>
            <person name="Durkin A.S."/>
            <person name="Madupu R."/>
            <person name="Nelson W.C."/>
            <person name="Sullivan S.A."/>
            <person name="Fouts D."/>
            <person name="Haft D.H."/>
            <person name="Selengut J."/>
            <person name="Peterson J.D."/>
            <person name="Davidsen T.M."/>
            <person name="Zafar N."/>
            <person name="Zhou L."/>
            <person name="Radune D."/>
            <person name="Dimitrov G."/>
            <person name="Hance M."/>
            <person name="Tran K."/>
            <person name="Khouri H."/>
            <person name="Gill J."/>
            <person name="Utterback T.R."/>
            <person name="Feldblyum T.V."/>
            <person name="Wall J.D."/>
            <person name="Voordouw G."/>
            <person name="Fraser C.M."/>
        </authorList>
    </citation>
    <scope>NUCLEOTIDE SEQUENCE [LARGE SCALE GENOMIC DNA]</scope>
    <source>
        <strain evidence="2">ATCC 29579 / DSM 644 / NCIMB 8303 / VKM B-1760 / Hildenborough</strain>
    </source>
</reference>
<dbReference type="EnsemblBacteria" id="AAS96529">
    <property type="protein sequence ID" value="AAS96529"/>
    <property type="gene ID" value="DVU_2056"/>
</dbReference>
<dbReference type="AlphaFoldDB" id="Q72AE1"/>
<evidence type="ECO:0000313" key="2">
    <source>
        <dbReference type="Proteomes" id="UP000002194"/>
    </source>
</evidence>
<protein>
    <submittedName>
        <fullName evidence="1">Uncharacterized protein</fullName>
    </submittedName>
</protein>
<dbReference type="Proteomes" id="UP000002194">
    <property type="component" value="Chromosome"/>
</dbReference>
<proteinExistence type="predicted"/>
<dbReference type="STRING" id="882.DVU_2056"/>
<name>Q72AE1_NITV2</name>
<organism evidence="1 2">
    <name type="scientific">Nitratidesulfovibrio vulgaris (strain ATCC 29579 / DSM 644 / CCUG 34227 / NCIMB 8303 / VKM B-1760 / Hildenborough)</name>
    <name type="common">Desulfovibrio vulgaris</name>
    <dbReference type="NCBI Taxonomy" id="882"/>
    <lineage>
        <taxon>Bacteria</taxon>
        <taxon>Pseudomonadati</taxon>
        <taxon>Thermodesulfobacteriota</taxon>
        <taxon>Desulfovibrionia</taxon>
        <taxon>Desulfovibrionales</taxon>
        <taxon>Desulfovibrionaceae</taxon>
        <taxon>Nitratidesulfovibrio</taxon>
    </lineage>
</organism>
<accession>Q72AE1</accession>
<sequence>MVSPDAVPQDAYILATGMRNGRGADHIRPHPALELICTSR</sequence>
<dbReference type="HOGENOM" id="CLU_3288575_0_0_7"/>
<dbReference type="EMBL" id="AE017285">
    <property type="protein sequence ID" value="AAS96529.1"/>
    <property type="molecule type" value="Genomic_DNA"/>
</dbReference>
<dbReference type="PaxDb" id="882-DVU_2056"/>
<gene>
    <name evidence="1" type="ordered locus">DVU_2056</name>
</gene>
<keyword evidence="2" id="KW-1185">Reference proteome</keyword>
<dbReference type="KEGG" id="dvu:DVU_2056"/>
<evidence type="ECO:0000313" key="1">
    <source>
        <dbReference type="EMBL" id="AAS96529.1"/>
    </source>
</evidence>